<keyword evidence="3 6" id="KW-0812">Transmembrane</keyword>
<proteinExistence type="predicted"/>
<feature type="transmembrane region" description="Helical" evidence="6">
    <location>
        <begin position="111"/>
        <end position="133"/>
    </location>
</feature>
<name>A0A7V4KC07_FERPE</name>
<evidence type="ECO:0000256" key="1">
    <source>
        <dbReference type="ARBA" id="ARBA00004141"/>
    </source>
</evidence>
<feature type="transmembrane region" description="Helical" evidence="6">
    <location>
        <begin position="246"/>
        <end position="265"/>
    </location>
</feature>
<dbReference type="GO" id="GO:0005886">
    <property type="term" value="C:plasma membrane"/>
    <property type="evidence" value="ECO:0007669"/>
    <property type="project" value="UniProtKB-ARBA"/>
</dbReference>
<keyword evidence="2" id="KW-1003">Cell membrane</keyword>
<protein>
    <submittedName>
        <fullName evidence="7">Energy-coupling factor transporter transmembrane protein EcfT</fullName>
    </submittedName>
</protein>
<dbReference type="PANTHER" id="PTHR34857:SF2">
    <property type="entry name" value="SLL0384 PROTEIN"/>
    <property type="match status" value="1"/>
</dbReference>
<sequence length="266" mass="29768">MLLEVEALKTISLYVDKDTYVHKLEPVTKLWYAFTSVMLTFIFPSIWMGLLFLSISVFLSLVARVLKNMIGLVSAVLVVSLTMLVIQGMFYKENATLVFTIGDLKFYKEGLVHATLLIIRVVNMITAFGLLILTTRPSDMVANLVQKGLSPKLGYILSSVLQIIPQMLSTASTIMDAQRSRGLETEGNFSQKLKAFFALIGPLVLSSLVEARERAIAIEMRGFGATKRPTFVTLIPETPPDKVVKFIMKFVLVIAVVWRVTLWIMK</sequence>
<dbReference type="AlphaFoldDB" id="A0A7V4KC07"/>
<evidence type="ECO:0000256" key="2">
    <source>
        <dbReference type="ARBA" id="ARBA00022475"/>
    </source>
</evidence>
<dbReference type="PANTHER" id="PTHR34857">
    <property type="entry name" value="SLL0384 PROTEIN"/>
    <property type="match status" value="1"/>
</dbReference>
<feature type="transmembrane region" description="Helical" evidence="6">
    <location>
        <begin position="70"/>
        <end position="91"/>
    </location>
</feature>
<dbReference type="InterPro" id="IPR003339">
    <property type="entry name" value="ABC/ECF_trnsptr_transmembrane"/>
</dbReference>
<gene>
    <name evidence="7" type="ORF">ENT78_02495</name>
</gene>
<evidence type="ECO:0000256" key="3">
    <source>
        <dbReference type="ARBA" id="ARBA00022692"/>
    </source>
</evidence>
<evidence type="ECO:0000313" key="7">
    <source>
        <dbReference type="EMBL" id="HGU52386.1"/>
    </source>
</evidence>
<dbReference type="EMBL" id="DSZZ01000118">
    <property type="protein sequence ID" value="HGU52386.1"/>
    <property type="molecule type" value="Genomic_DNA"/>
</dbReference>
<reference evidence="7" key="1">
    <citation type="journal article" date="2020" name="mSystems">
        <title>Genome- and Community-Level Interaction Insights into Carbon Utilization and Element Cycling Functions of Hydrothermarchaeota in Hydrothermal Sediment.</title>
        <authorList>
            <person name="Zhou Z."/>
            <person name="Liu Y."/>
            <person name="Xu W."/>
            <person name="Pan J."/>
            <person name="Luo Z.H."/>
            <person name="Li M."/>
        </authorList>
    </citation>
    <scope>NUCLEOTIDE SEQUENCE [LARGE SCALE GENOMIC DNA]</scope>
    <source>
        <strain evidence="7">SpSt-61</strain>
    </source>
</reference>
<keyword evidence="4 6" id="KW-1133">Transmembrane helix</keyword>
<comment type="subcellular location">
    <subcellularLocation>
        <location evidence="1">Membrane</location>
        <topology evidence="1">Multi-pass membrane protein</topology>
    </subcellularLocation>
</comment>
<keyword evidence="5 6" id="KW-0472">Membrane</keyword>
<comment type="caution">
    <text evidence="7">The sequence shown here is derived from an EMBL/GenBank/DDBJ whole genome shotgun (WGS) entry which is preliminary data.</text>
</comment>
<evidence type="ECO:0000256" key="6">
    <source>
        <dbReference type="SAM" id="Phobius"/>
    </source>
</evidence>
<dbReference type="Pfam" id="PF02361">
    <property type="entry name" value="CbiQ"/>
    <property type="match status" value="1"/>
</dbReference>
<feature type="transmembrane region" description="Helical" evidence="6">
    <location>
        <begin position="30"/>
        <end position="63"/>
    </location>
</feature>
<evidence type="ECO:0000256" key="5">
    <source>
        <dbReference type="ARBA" id="ARBA00023136"/>
    </source>
</evidence>
<accession>A0A7V4KC07</accession>
<dbReference type="InterPro" id="IPR051611">
    <property type="entry name" value="ECF_transporter_component"/>
</dbReference>
<organism evidence="7">
    <name type="scientific">Fervidobacterium pennivorans</name>
    <dbReference type="NCBI Taxonomy" id="93466"/>
    <lineage>
        <taxon>Bacteria</taxon>
        <taxon>Thermotogati</taxon>
        <taxon>Thermotogota</taxon>
        <taxon>Thermotogae</taxon>
        <taxon>Thermotogales</taxon>
        <taxon>Fervidobacteriaceae</taxon>
        <taxon>Fervidobacterium</taxon>
    </lineage>
</organism>
<evidence type="ECO:0000256" key="4">
    <source>
        <dbReference type="ARBA" id="ARBA00022989"/>
    </source>
</evidence>
<dbReference type="CDD" id="cd16914">
    <property type="entry name" value="EcfT"/>
    <property type="match status" value="1"/>
</dbReference>